<feature type="domain" description="Major facilitator superfamily (MFS) profile" evidence="9">
    <location>
        <begin position="111"/>
        <end position="584"/>
    </location>
</feature>
<evidence type="ECO:0000256" key="3">
    <source>
        <dbReference type="ARBA" id="ARBA00022448"/>
    </source>
</evidence>
<keyword evidence="3" id="KW-0813">Transport</keyword>
<protein>
    <recommendedName>
        <fullName evidence="9">Major facilitator superfamily (MFS) profile domain-containing protein</fullName>
    </recommendedName>
</protein>
<dbReference type="GO" id="GO:0042128">
    <property type="term" value="P:nitrate assimilation"/>
    <property type="evidence" value="ECO:0007669"/>
    <property type="project" value="UniProtKB-KW"/>
</dbReference>
<evidence type="ECO:0000256" key="5">
    <source>
        <dbReference type="ARBA" id="ARBA00022989"/>
    </source>
</evidence>
<dbReference type="GO" id="GO:0016020">
    <property type="term" value="C:membrane"/>
    <property type="evidence" value="ECO:0007669"/>
    <property type="project" value="UniProtKB-SubCell"/>
</dbReference>
<dbReference type="InterPro" id="IPR004737">
    <property type="entry name" value="NO3_transporter_NarK/NarU-like"/>
</dbReference>
<evidence type="ECO:0000256" key="8">
    <source>
        <dbReference type="SAM" id="Phobius"/>
    </source>
</evidence>
<comment type="similarity">
    <text evidence="2">Belongs to the major facilitator superfamily. Nitrate/nitrite porter (TC 2.A.1.8) family.</text>
</comment>
<feature type="transmembrane region" description="Helical" evidence="8">
    <location>
        <begin position="203"/>
        <end position="227"/>
    </location>
</feature>
<feature type="transmembrane region" description="Helical" evidence="8">
    <location>
        <begin position="561"/>
        <end position="580"/>
    </location>
</feature>
<evidence type="ECO:0000313" key="10">
    <source>
        <dbReference type="EMBL" id="TGJ82480.1"/>
    </source>
</evidence>
<feature type="transmembrane region" description="Helical" evidence="8">
    <location>
        <begin position="107"/>
        <end position="127"/>
    </location>
</feature>
<evidence type="ECO:0000256" key="6">
    <source>
        <dbReference type="ARBA" id="ARBA00023063"/>
    </source>
</evidence>
<evidence type="ECO:0000256" key="2">
    <source>
        <dbReference type="ARBA" id="ARBA00008432"/>
    </source>
</evidence>
<feature type="transmembrane region" description="Helical" evidence="8">
    <location>
        <begin position="147"/>
        <end position="165"/>
    </location>
</feature>
<evidence type="ECO:0000256" key="4">
    <source>
        <dbReference type="ARBA" id="ARBA00022692"/>
    </source>
</evidence>
<evidence type="ECO:0000256" key="7">
    <source>
        <dbReference type="ARBA" id="ARBA00023136"/>
    </source>
</evidence>
<dbReference type="GO" id="GO:0015112">
    <property type="term" value="F:nitrate transmembrane transporter activity"/>
    <property type="evidence" value="ECO:0007669"/>
    <property type="project" value="InterPro"/>
</dbReference>
<evidence type="ECO:0000259" key="9">
    <source>
        <dbReference type="PROSITE" id="PS50850"/>
    </source>
</evidence>
<keyword evidence="5 8" id="KW-1133">Transmembrane helix</keyword>
<dbReference type="EMBL" id="SKBN01000127">
    <property type="protein sequence ID" value="TGJ82480.1"/>
    <property type="molecule type" value="Genomic_DNA"/>
</dbReference>
<dbReference type="InterPro" id="IPR020846">
    <property type="entry name" value="MFS_dom"/>
</dbReference>
<comment type="caution">
    <text evidence="10">The sequence shown here is derived from an EMBL/GenBank/DDBJ whole genome shotgun (WGS) entry which is preliminary data.</text>
</comment>
<feature type="transmembrane region" description="Helical" evidence="8">
    <location>
        <begin position="496"/>
        <end position="516"/>
    </location>
</feature>
<dbReference type="InterPro" id="IPR011701">
    <property type="entry name" value="MFS"/>
</dbReference>
<organism evidence="10 11">
    <name type="scientific">Xylaria hypoxylon</name>
    <dbReference type="NCBI Taxonomy" id="37992"/>
    <lineage>
        <taxon>Eukaryota</taxon>
        <taxon>Fungi</taxon>
        <taxon>Dikarya</taxon>
        <taxon>Ascomycota</taxon>
        <taxon>Pezizomycotina</taxon>
        <taxon>Sordariomycetes</taxon>
        <taxon>Xylariomycetidae</taxon>
        <taxon>Xylariales</taxon>
        <taxon>Xylariaceae</taxon>
        <taxon>Xylaria</taxon>
    </lineage>
</organism>
<feature type="transmembrane region" description="Helical" evidence="8">
    <location>
        <begin position="528"/>
        <end position="549"/>
    </location>
</feature>
<dbReference type="AlphaFoldDB" id="A0A4Z0YTQ7"/>
<feature type="transmembrane region" description="Helical" evidence="8">
    <location>
        <begin position="177"/>
        <end position="197"/>
    </location>
</feature>
<dbReference type="OrthoDB" id="434240at2759"/>
<name>A0A4Z0YTQ7_9PEZI</name>
<dbReference type="PANTHER" id="PTHR23515">
    <property type="entry name" value="HIGH-AFFINITY NITRATE TRANSPORTER 2.3"/>
    <property type="match status" value="1"/>
</dbReference>
<dbReference type="Gene3D" id="1.20.1250.20">
    <property type="entry name" value="MFS general substrate transporter like domains"/>
    <property type="match status" value="2"/>
</dbReference>
<feature type="transmembrane region" description="Helical" evidence="8">
    <location>
        <begin position="470"/>
        <end position="490"/>
    </location>
</feature>
<dbReference type="Pfam" id="PF07690">
    <property type="entry name" value="MFS_1"/>
    <property type="match status" value="1"/>
</dbReference>
<gene>
    <name evidence="10" type="ORF">E0Z10_g6293</name>
</gene>
<accession>A0A4Z0YTQ7</accession>
<feature type="transmembrane region" description="Helical" evidence="8">
    <location>
        <begin position="399"/>
        <end position="421"/>
    </location>
</feature>
<evidence type="ECO:0000256" key="1">
    <source>
        <dbReference type="ARBA" id="ARBA00004141"/>
    </source>
</evidence>
<evidence type="ECO:0000313" key="11">
    <source>
        <dbReference type="Proteomes" id="UP000297716"/>
    </source>
</evidence>
<feature type="transmembrane region" description="Helical" evidence="8">
    <location>
        <begin position="270"/>
        <end position="293"/>
    </location>
</feature>
<proteinExistence type="inferred from homology"/>
<sequence>MTSRSISIVSYLGTWSRDLRIDLRGDGLCGLISNRTAPRQLDTKHLKTRFTREDETTDIDCTLRNFRDSLLFPDAAMMRVSYLWVVPEVNPVNRKARSIPIFNVWNLYGRVFFFSWFGFMVAFWAWYTFPPLLTHVIKANLHLTPAQVANSNIVSLLATLLIRYLAGPLCDQFGPRYVFAGVLLVGAIPLGLAPLVHDATSLYISRFFIGILGGSFVPCLVWCTGFFDKNVVGSANALAGGWGNAGGGITYFIMPAVFDSFKGRGYNDGAAWRLTFIVPLIVVIVTGVGMLLLCPDTPTGKWSERLLHTEQNLQSHGVVAPADVIVDVPGNITEKQSSSVTKSSDSDIEKKGTIDVSYDHEVVLSQGEMLEISQGETIQKPTFAMALMVLSSPQTIFQLFTYLCSFGAELAINSILSAYYIKSFPHISYAYAANVSAIFGFLNFITRPLGGFVSDYLYRVTGKSLWAKKIWIVVCGVLTGALLILLGQLGPRSLSVTLGLVSLMAIFLEAGNGANFGLIPHVHPQANGIVSGTTGAAGNLGGVIFSVIFRFMGNGTDYARAFWVIGIIHIVLNLALCWVPPVPRGQIGGR</sequence>
<dbReference type="NCBIfam" id="TIGR00886">
    <property type="entry name" value="2A0108"/>
    <property type="match status" value="1"/>
</dbReference>
<comment type="subcellular location">
    <subcellularLocation>
        <location evidence="1">Membrane</location>
        <topology evidence="1">Multi-pass membrane protein</topology>
    </subcellularLocation>
</comment>
<keyword evidence="7 8" id="KW-0472">Membrane</keyword>
<feature type="transmembrane region" description="Helical" evidence="8">
    <location>
        <begin position="427"/>
        <end position="449"/>
    </location>
</feature>
<dbReference type="Proteomes" id="UP000297716">
    <property type="component" value="Unassembled WGS sequence"/>
</dbReference>
<dbReference type="STRING" id="37992.A0A4Z0YTQ7"/>
<reference evidence="10 11" key="1">
    <citation type="submission" date="2019-03" db="EMBL/GenBank/DDBJ databases">
        <title>Draft genome sequence of Xylaria hypoxylon DSM 108379, a ubiquitous saprotrophic-parasitic fungi on hardwood.</title>
        <authorList>
            <person name="Buettner E."/>
            <person name="Leonhardt S."/>
            <person name="Gebauer A.M."/>
            <person name="Liers C."/>
            <person name="Hofrichter M."/>
            <person name="Kellner H."/>
        </authorList>
    </citation>
    <scope>NUCLEOTIDE SEQUENCE [LARGE SCALE GENOMIC DNA]</scope>
    <source>
        <strain evidence="10 11">DSM 108379</strain>
    </source>
</reference>
<dbReference type="PROSITE" id="PS50850">
    <property type="entry name" value="MFS"/>
    <property type="match status" value="1"/>
</dbReference>
<dbReference type="InterPro" id="IPR044772">
    <property type="entry name" value="NO3_transporter"/>
</dbReference>
<dbReference type="GO" id="GO:0015113">
    <property type="term" value="F:nitrite transmembrane transporter activity"/>
    <property type="evidence" value="ECO:0007669"/>
    <property type="project" value="InterPro"/>
</dbReference>
<keyword evidence="4 8" id="KW-0812">Transmembrane</keyword>
<feature type="transmembrane region" description="Helical" evidence="8">
    <location>
        <begin position="239"/>
        <end position="258"/>
    </location>
</feature>
<dbReference type="InterPro" id="IPR036259">
    <property type="entry name" value="MFS_trans_sf"/>
</dbReference>
<keyword evidence="6" id="KW-0534">Nitrate assimilation</keyword>
<keyword evidence="11" id="KW-1185">Reference proteome</keyword>
<dbReference type="SUPFAM" id="SSF103473">
    <property type="entry name" value="MFS general substrate transporter"/>
    <property type="match status" value="1"/>
</dbReference>